<reference evidence="1" key="2">
    <citation type="submission" date="2014-07" db="EMBL/GenBank/DDBJ databases">
        <authorList>
            <person name="Hull J."/>
        </authorList>
    </citation>
    <scope>NUCLEOTIDE SEQUENCE</scope>
</reference>
<sequence>LEVDAAAWVVATDPCRWDPVSALPTVSIARQLCTQVPALPLCRSLDDSVCRYPQRCALELLALRLCLRRQQLGWLPCLRSLWDTYVHEECVSMCCSNRTPLQSTVSVPCCTCNPAGLLVLHAHFSNVSAVSLSLHRYSTATVYQRRFVNVCAGRIRVSLHGTLPPVPPMQLRCAVHYTHPPP</sequence>
<gene>
    <name evidence="1" type="ORF">CM83_102236</name>
</gene>
<feature type="non-terminal residue" evidence="1">
    <location>
        <position position="1"/>
    </location>
</feature>
<dbReference type="EMBL" id="GBHO01005913">
    <property type="protein sequence ID" value="JAG37691.1"/>
    <property type="molecule type" value="Transcribed_RNA"/>
</dbReference>
<accession>A0A0A9Z1E2</accession>
<dbReference type="AlphaFoldDB" id="A0A0A9Z1E2"/>
<name>A0A0A9Z1E2_LYGHE</name>
<organism evidence="1">
    <name type="scientific">Lygus hesperus</name>
    <name type="common">Western plant bug</name>
    <dbReference type="NCBI Taxonomy" id="30085"/>
    <lineage>
        <taxon>Eukaryota</taxon>
        <taxon>Metazoa</taxon>
        <taxon>Ecdysozoa</taxon>
        <taxon>Arthropoda</taxon>
        <taxon>Hexapoda</taxon>
        <taxon>Insecta</taxon>
        <taxon>Pterygota</taxon>
        <taxon>Neoptera</taxon>
        <taxon>Paraneoptera</taxon>
        <taxon>Hemiptera</taxon>
        <taxon>Heteroptera</taxon>
        <taxon>Panheteroptera</taxon>
        <taxon>Cimicomorpha</taxon>
        <taxon>Miridae</taxon>
        <taxon>Mirini</taxon>
        <taxon>Lygus</taxon>
    </lineage>
</organism>
<proteinExistence type="predicted"/>
<evidence type="ECO:0000313" key="1">
    <source>
        <dbReference type="EMBL" id="JAG37691.1"/>
    </source>
</evidence>
<reference evidence="1" key="1">
    <citation type="journal article" date="2014" name="PLoS ONE">
        <title>Transcriptome-Based Identification of ABC Transporters in the Western Tarnished Plant Bug Lygus hesperus.</title>
        <authorList>
            <person name="Hull J.J."/>
            <person name="Chaney K."/>
            <person name="Geib S.M."/>
            <person name="Fabrick J.A."/>
            <person name="Brent C.S."/>
            <person name="Walsh D."/>
            <person name="Lavine L.C."/>
        </authorList>
    </citation>
    <scope>NUCLEOTIDE SEQUENCE</scope>
</reference>
<protein>
    <submittedName>
        <fullName evidence="1">Uncharacterized protein</fullName>
    </submittedName>
</protein>